<evidence type="ECO:0000256" key="2">
    <source>
        <dbReference type="SAM" id="SignalP"/>
    </source>
</evidence>
<evidence type="ECO:0000313" key="3">
    <source>
        <dbReference type="EMBL" id="KGQ18242.1"/>
    </source>
</evidence>
<evidence type="ECO:0000313" key="4">
    <source>
        <dbReference type="Proteomes" id="UP000030518"/>
    </source>
</evidence>
<dbReference type="Proteomes" id="UP000030518">
    <property type="component" value="Unassembled WGS sequence"/>
</dbReference>
<dbReference type="EMBL" id="JRKJ01000021">
    <property type="protein sequence ID" value="KGQ18242.1"/>
    <property type="molecule type" value="Genomic_DNA"/>
</dbReference>
<dbReference type="RefSeq" id="WP_052116450.1">
    <property type="nucleotide sequence ID" value="NZ_JRKJ01000021.1"/>
</dbReference>
<feature type="chain" id="PRO_5001996282" evidence="2">
    <location>
        <begin position="30"/>
        <end position="427"/>
    </location>
</feature>
<dbReference type="AlphaFoldDB" id="A0A0A2WHR4"/>
<dbReference type="PATRIC" id="fig|1300345.3.peg.2666"/>
<sequence>MRSSLIRNTKRALLATALVAALLALPAASQSGKLPKTQLWMDVATHTMSGVPGMGEMGGGVGGFAMRMFGGDAAQNHYGAAQQPGMPGRYLDVALLNQLNPGAEAEDLIPTGMQLGKTLPLVPPKAQAPSEPGGKATYGTADGNAKARILIYWGCGTEVRAGQPREIKFEMKNGKVTTSGTQYASAMSGRYAPNRDAKVDPRYALWPNEKMRKMVPNGASLVGNHDIEGAKIPESMKFDLTQQQDFMPAIALSSSGALATGQTWNWKPVDRAKGYFLAAFGTQDDAMVLWSSSEVPDAGMQIIDYVAPSTVDKWIKEKVVLAPTVTSCAMPKGIFAGKNGEPGGGMMSMIAYGPETHIVYPPKPSDPKLAAAWNPEWNVRVRNKSTTMAMLGMPVDAGQSAQQDGQQQQQQPTESKGKKFLKGLLGR</sequence>
<feature type="signal peptide" evidence="2">
    <location>
        <begin position="1"/>
        <end position="29"/>
    </location>
</feature>
<feature type="compositionally biased region" description="Low complexity" evidence="1">
    <location>
        <begin position="396"/>
        <end position="411"/>
    </location>
</feature>
<feature type="region of interest" description="Disordered" evidence="1">
    <location>
        <begin position="396"/>
        <end position="427"/>
    </location>
</feature>
<comment type="caution">
    <text evidence="3">The sequence shown here is derived from an EMBL/GenBank/DDBJ whole genome shotgun (WGS) entry which is preliminary data.</text>
</comment>
<name>A0A0A2WHR4_9GAMM</name>
<gene>
    <name evidence="3" type="ORF">LF41_1597</name>
</gene>
<dbReference type="OrthoDB" id="5971789at2"/>
<dbReference type="STRING" id="1300345.LF41_1597"/>
<evidence type="ECO:0000256" key="1">
    <source>
        <dbReference type="SAM" id="MobiDB-lite"/>
    </source>
</evidence>
<dbReference type="eggNOG" id="ENOG502ZAP0">
    <property type="taxonomic scope" value="Bacteria"/>
</dbReference>
<protein>
    <submittedName>
        <fullName evidence="3">Uncharacterized protein</fullName>
    </submittedName>
</protein>
<reference evidence="3 4" key="1">
    <citation type="submission" date="2014-09" db="EMBL/GenBank/DDBJ databases">
        <title>Genome sequences of Lysobacter dokdonensis DS-58.</title>
        <authorList>
            <person name="Kim J.F."/>
            <person name="Kwak M.-J."/>
        </authorList>
    </citation>
    <scope>NUCLEOTIDE SEQUENCE [LARGE SCALE GENOMIC DNA]</scope>
    <source>
        <strain evidence="3 4">DS-58</strain>
    </source>
</reference>
<organism evidence="3 4">
    <name type="scientific">Lysobacter dokdonensis DS-58</name>
    <dbReference type="NCBI Taxonomy" id="1300345"/>
    <lineage>
        <taxon>Bacteria</taxon>
        <taxon>Pseudomonadati</taxon>
        <taxon>Pseudomonadota</taxon>
        <taxon>Gammaproteobacteria</taxon>
        <taxon>Lysobacterales</taxon>
        <taxon>Lysobacteraceae</taxon>
        <taxon>Noviluteimonas</taxon>
    </lineage>
</organism>
<proteinExistence type="predicted"/>
<keyword evidence="2" id="KW-0732">Signal</keyword>
<keyword evidence="4" id="KW-1185">Reference proteome</keyword>
<accession>A0A0A2WHR4</accession>